<feature type="active site" description="Nucleophile; methyl group acceptor" evidence="9">
    <location>
        <position position="121"/>
    </location>
</feature>
<protein>
    <recommendedName>
        <fullName evidence="9">Methylated-DNA--protein-cysteine methyltransferase</fullName>
        <ecNumber evidence="9">2.1.1.63</ecNumber>
    </recommendedName>
    <alternativeName>
        <fullName evidence="9">6-O-methylguanine-DNA methyltransferase</fullName>
        <shortName evidence="9">MGMT</shortName>
    </alternativeName>
    <alternativeName>
        <fullName evidence="9">O-6-methylguanine-DNA-alkyltransferase</fullName>
    </alternativeName>
</protein>
<dbReference type="EMBL" id="RXOC01000006">
    <property type="protein sequence ID" value="RXF69786.1"/>
    <property type="molecule type" value="Genomic_DNA"/>
</dbReference>
<dbReference type="NCBIfam" id="TIGR00589">
    <property type="entry name" value="ogt"/>
    <property type="match status" value="1"/>
</dbReference>
<comment type="function">
    <text evidence="9">Involved in the cellular defense against the biological effects of O6-methylguanine (O6-MeG) and O4-methylthymine (O4-MeT) in DNA. Repairs the methylated nucleobase in DNA by stoichiometrically transferring the methyl group to a cysteine residue in the enzyme. This is a suicide reaction: the enzyme is irreversibly inactivated.</text>
</comment>
<dbReference type="InterPro" id="IPR023546">
    <property type="entry name" value="MGMT"/>
</dbReference>
<dbReference type="GO" id="GO:0005737">
    <property type="term" value="C:cytoplasm"/>
    <property type="evidence" value="ECO:0007669"/>
    <property type="project" value="UniProtKB-SubCell"/>
</dbReference>
<keyword evidence="3 9" id="KW-0963">Cytoplasm</keyword>
<comment type="miscellaneous">
    <text evidence="9">This enzyme catalyzes only one turnover and therefore is not strictly catalytic. According to one definition, an enzyme is a biocatalyst that acts repeatedly and over many reaction cycles.</text>
</comment>
<dbReference type="AlphaFoldDB" id="A0A4Q0MAH3"/>
<dbReference type="SUPFAM" id="SSF46767">
    <property type="entry name" value="Methylated DNA-protein cysteine methyltransferase, C-terminal domain"/>
    <property type="match status" value="1"/>
</dbReference>
<dbReference type="Pfam" id="PF02870">
    <property type="entry name" value="Methyltransf_1N"/>
    <property type="match status" value="1"/>
</dbReference>
<dbReference type="Proteomes" id="UP000290848">
    <property type="component" value="Unassembled WGS sequence"/>
</dbReference>
<organism evidence="13 14">
    <name type="scientific">Arcticibacter tournemirensis</name>
    <dbReference type="NCBI Taxonomy" id="699437"/>
    <lineage>
        <taxon>Bacteria</taxon>
        <taxon>Pseudomonadati</taxon>
        <taxon>Bacteroidota</taxon>
        <taxon>Sphingobacteriia</taxon>
        <taxon>Sphingobacteriales</taxon>
        <taxon>Sphingobacteriaceae</taxon>
        <taxon>Arcticibacter</taxon>
    </lineage>
</organism>
<gene>
    <name evidence="13" type="ORF">EKH83_11085</name>
    <name evidence="12" type="ORF">F1649_06420</name>
</gene>
<comment type="similarity">
    <text evidence="2 9">Belongs to the MGMT family.</text>
</comment>
<evidence type="ECO:0000256" key="1">
    <source>
        <dbReference type="ARBA" id="ARBA00001286"/>
    </source>
</evidence>
<dbReference type="EMBL" id="VWNE01000008">
    <property type="protein sequence ID" value="KAA8484403.1"/>
    <property type="molecule type" value="Genomic_DNA"/>
</dbReference>
<evidence type="ECO:0000256" key="4">
    <source>
        <dbReference type="ARBA" id="ARBA00022603"/>
    </source>
</evidence>
<dbReference type="InterPro" id="IPR001497">
    <property type="entry name" value="MethylDNA_cys_MeTrfase_AS"/>
</dbReference>
<evidence type="ECO:0000259" key="10">
    <source>
        <dbReference type="Pfam" id="PF01035"/>
    </source>
</evidence>
<reference evidence="13 14" key="1">
    <citation type="submission" date="2018-12" db="EMBL/GenBank/DDBJ databases">
        <title>The Draft Genome Sequence of the Soil Bacterium Pedobacter tournemirensis R1.</title>
        <authorList>
            <person name="He J."/>
        </authorList>
    </citation>
    <scope>NUCLEOTIDE SEQUENCE [LARGE SCALE GENOMIC DNA]</scope>
    <source>
        <strain evidence="13 14">R1</strain>
    </source>
</reference>
<dbReference type="Gene3D" id="1.10.10.10">
    <property type="entry name" value="Winged helix-like DNA-binding domain superfamily/Winged helix DNA-binding domain"/>
    <property type="match status" value="1"/>
</dbReference>
<feature type="domain" description="Methylated-DNA-[protein]-cysteine S-methyltransferase DNA binding" evidence="10">
    <location>
        <begin position="70"/>
        <end position="149"/>
    </location>
</feature>
<dbReference type="InterPro" id="IPR036217">
    <property type="entry name" value="MethylDNA_cys_MeTrfase_DNAb"/>
</dbReference>
<dbReference type="PROSITE" id="PS00374">
    <property type="entry name" value="MGMT"/>
    <property type="match status" value="1"/>
</dbReference>
<evidence type="ECO:0000256" key="7">
    <source>
        <dbReference type="ARBA" id="ARBA00023204"/>
    </source>
</evidence>
<sequence length="160" mass="17785">MFSSSIQSPIGVISIKADEEYVYCISCKEQEPEEFPSSSALTDLAAKQLNEYFEGRRSSFDFPIAQQGTDFQQSVWQELLNIPPGYPISYAALSRRMGTPLAIRAIAAANGRNNLMIVVPCHRVIGSSGTLVGYAGGLWRKKWLLEHEARMMQIGQLNLL</sequence>
<dbReference type="InterPro" id="IPR036631">
    <property type="entry name" value="MGMT_N_sf"/>
</dbReference>
<dbReference type="GO" id="GO:0006307">
    <property type="term" value="P:DNA alkylation repair"/>
    <property type="evidence" value="ECO:0007669"/>
    <property type="project" value="UniProtKB-UniRule"/>
</dbReference>
<keyword evidence="7 9" id="KW-0234">DNA repair</keyword>
<evidence type="ECO:0000313" key="13">
    <source>
        <dbReference type="EMBL" id="RXF69786.1"/>
    </source>
</evidence>
<keyword evidence="15" id="KW-1185">Reference proteome</keyword>
<dbReference type="InterPro" id="IPR014048">
    <property type="entry name" value="MethylDNA_cys_MeTrfase_DNA-bd"/>
</dbReference>
<accession>A0A4Q0MAH3</accession>
<keyword evidence="6 9" id="KW-0227">DNA damage</keyword>
<comment type="catalytic activity">
    <reaction evidence="1 9">
        <text>a 4-O-methyl-thymidine in DNA + L-cysteinyl-[protein] = a thymidine in DNA + S-methyl-L-cysteinyl-[protein]</text>
        <dbReference type="Rhea" id="RHEA:53428"/>
        <dbReference type="Rhea" id="RHEA-COMP:10131"/>
        <dbReference type="Rhea" id="RHEA-COMP:10132"/>
        <dbReference type="Rhea" id="RHEA-COMP:13555"/>
        <dbReference type="Rhea" id="RHEA-COMP:13556"/>
        <dbReference type="ChEBI" id="CHEBI:29950"/>
        <dbReference type="ChEBI" id="CHEBI:82612"/>
        <dbReference type="ChEBI" id="CHEBI:137386"/>
        <dbReference type="ChEBI" id="CHEBI:137387"/>
        <dbReference type="EC" id="2.1.1.63"/>
    </reaction>
</comment>
<evidence type="ECO:0000313" key="12">
    <source>
        <dbReference type="EMBL" id="KAA8484403.1"/>
    </source>
</evidence>
<dbReference type="OrthoDB" id="9802228at2"/>
<dbReference type="GO" id="GO:0003908">
    <property type="term" value="F:methylated-DNA-[protein]-cysteine S-methyltransferase activity"/>
    <property type="evidence" value="ECO:0007669"/>
    <property type="project" value="UniProtKB-UniRule"/>
</dbReference>
<evidence type="ECO:0000256" key="9">
    <source>
        <dbReference type="HAMAP-Rule" id="MF_00772"/>
    </source>
</evidence>
<evidence type="ECO:0000313" key="15">
    <source>
        <dbReference type="Proteomes" id="UP000322918"/>
    </source>
</evidence>
<dbReference type="CDD" id="cd06445">
    <property type="entry name" value="ATase"/>
    <property type="match status" value="1"/>
</dbReference>
<dbReference type="InterPro" id="IPR036388">
    <property type="entry name" value="WH-like_DNA-bd_sf"/>
</dbReference>
<dbReference type="RefSeq" id="WP_128769488.1">
    <property type="nucleotide sequence ID" value="NZ_RXOC01000006.1"/>
</dbReference>
<dbReference type="Proteomes" id="UP000322918">
    <property type="component" value="Unassembled WGS sequence"/>
</dbReference>
<evidence type="ECO:0000256" key="3">
    <source>
        <dbReference type="ARBA" id="ARBA00022490"/>
    </source>
</evidence>
<dbReference type="FunFam" id="1.10.10.10:FF:000214">
    <property type="entry name" value="Methylated-DNA--protein-cysteine methyltransferase"/>
    <property type="match status" value="1"/>
</dbReference>
<name>A0A4Q0MAH3_9SPHI</name>
<dbReference type="Pfam" id="PF01035">
    <property type="entry name" value="DNA_binding_1"/>
    <property type="match status" value="1"/>
</dbReference>
<proteinExistence type="inferred from homology"/>
<comment type="catalytic activity">
    <reaction evidence="8 9">
        <text>a 6-O-methyl-2'-deoxyguanosine in DNA + L-cysteinyl-[protein] = S-methyl-L-cysteinyl-[protein] + a 2'-deoxyguanosine in DNA</text>
        <dbReference type="Rhea" id="RHEA:24000"/>
        <dbReference type="Rhea" id="RHEA-COMP:10131"/>
        <dbReference type="Rhea" id="RHEA-COMP:10132"/>
        <dbReference type="Rhea" id="RHEA-COMP:11367"/>
        <dbReference type="Rhea" id="RHEA-COMP:11368"/>
        <dbReference type="ChEBI" id="CHEBI:29950"/>
        <dbReference type="ChEBI" id="CHEBI:82612"/>
        <dbReference type="ChEBI" id="CHEBI:85445"/>
        <dbReference type="ChEBI" id="CHEBI:85448"/>
        <dbReference type="EC" id="2.1.1.63"/>
    </reaction>
</comment>
<evidence type="ECO:0000259" key="11">
    <source>
        <dbReference type="Pfam" id="PF02870"/>
    </source>
</evidence>
<dbReference type="HAMAP" id="MF_00772">
    <property type="entry name" value="OGT"/>
    <property type="match status" value="1"/>
</dbReference>
<evidence type="ECO:0000256" key="8">
    <source>
        <dbReference type="ARBA" id="ARBA00049348"/>
    </source>
</evidence>
<evidence type="ECO:0000256" key="6">
    <source>
        <dbReference type="ARBA" id="ARBA00022763"/>
    </source>
</evidence>
<dbReference type="InterPro" id="IPR008332">
    <property type="entry name" value="MethylG_MeTrfase_N"/>
</dbReference>
<dbReference type="SUPFAM" id="SSF53155">
    <property type="entry name" value="Methylated DNA-protein cysteine methyltransferase domain"/>
    <property type="match status" value="1"/>
</dbReference>
<dbReference type="PANTHER" id="PTHR10815">
    <property type="entry name" value="METHYLATED-DNA--PROTEIN-CYSTEINE METHYLTRANSFERASE"/>
    <property type="match status" value="1"/>
</dbReference>
<keyword evidence="5 9" id="KW-0808">Transferase</keyword>
<dbReference type="Gene3D" id="3.30.160.70">
    <property type="entry name" value="Methylated DNA-protein cysteine methyltransferase domain"/>
    <property type="match status" value="1"/>
</dbReference>
<dbReference type="PANTHER" id="PTHR10815:SF5">
    <property type="entry name" value="METHYLATED-DNA--PROTEIN-CYSTEINE METHYLTRANSFERASE"/>
    <property type="match status" value="1"/>
</dbReference>
<reference evidence="12 15" key="2">
    <citation type="submission" date="2019-09" db="EMBL/GenBank/DDBJ databases">
        <title>Pararcticibacter amylolyticus gen. nov., sp. nov., isolated from a rottenly hemp rope, and reclassification of Pedobacter tournemirensis as Pararcticibacter tournemirensis comb. nov.</title>
        <authorList>
            <person name="Cai Y."/>
        </authorList>
    </citation>
    <scope>NUCLEOTIDE SEQUENCE [LARGE SCALE GENOMIC DNA]</scope>
    <source>
        <strain evidence="12 15">TF5-37.2-LB10</strain>
    </source>
</reference>
<evidence type="ECO:0000256" key="5">
    <source>
        <dbReference type="ARBA" id="ARBA00022679"/>
    </source>
</evidence>
<dbReference type="GO" id="GO:0032259">
    <property type="term" value="P:methylation"/>
    <property type="evidence" value="ECO:0007669"/>
    <property type="project" value="UniProtKB-KW"/>
</dbReference>
<comment type="caution">
    <text evidence="13">The sequence shown here is derived from an EMBL/GenBank/DDBJ whole genome shotgun (WGS) entry which is preliminary data.</text>
</comment>
<comment type="subcellular location">
    <subcellularLocation>
        <location evidence="9">Cytoplasm</location>
    </subcellularLocation>
</comment>
<evidence type="ECO:0000313" key="14">
    <source>
        <dbReference type="Proteomes" id="UP000290848"/>
    </source>
</evidence>
<evidence type="ECO:0000256" key="2">
    <source>
        <dbReference type="ARBA" id="ARBA00008711"/>
    </source>
</evidence>
<keyword evidence="4 9" id="KW-0489">Methyltransferase</keyword>
<feature type="domain" description="Methylguanine DNA methyltransferase ribonuclease-like" evidence="11">
    <location>
        <begin position="3"/>
        <end position="65"/>
    </location>
</feature>
<dbReference type="EC" id="2.1.1.63" evidence="9"/>